<reference evidence="1 2" key="1">
    <citation type="submission" date="2014-08" db="EMBL/GenBank/DDBJ databases">
        <authorList>
            <person name="Moulin Lionel"/>
        </authorList>
    </citation>
    <scope>NUCLEOTIDE SEQUENCE [LARGE SCALE GENOMIC DNA]</scope>
</reference>
<protein>
    <submittedName>
        <fullName evidence="1">Uncharacterized protein</fullName>
    </submittedName>
</protein>
<sequence length="116" mass="12419">MGTQGQSHRGCPVCATVDDRAEDQLCRSPYRSWRLNSPRRLSGRAASTEIASKIRCDPDPPTTAFALERSFAAFGDVWDVIGRIADHTWIHAVDVGQPNGAALTAGARLQVSAAGV</sequence>
<evidence type="ECO:0000313" key="2">
    <source>
        <dbReference type="Proteomes" id="UP000046373"/>
    </source>
</evidence>
<dbReference type="Proteomes" id="UP000046373">
    <property type="component" value="Unassembled WGS sequence"/>
</dbReference>
<organism evidence="1 2">
    <name type="scientific">Mesorhizobium plurifarium</name>
    <dbReference type="NCBI Taxonomy" id="69974"/>
    <lineage>
        <taxon>Bacteria</taxon>
        <taxon>Pseudomonadati</taxon>
        <taxon>Pseudomonadota</taxon>
        <taxon>Alphaproteobacteria</taxon>
        <taxon>Hyphomicrobiales</taxon>
        <taxon>Phyllobacteriaceae</taxon>
        <taxon>Mesorhizobium</taxon>
    </lineage>
</organism>
<evidence type="ECO:0000313" key="1">
    <source>
        <dbReference type="EMBL" id="CDX39502.1"/>
    </source>
</evidence>
<dbReference type="EMBL" id="CCNB01000019">
    <property type="protein sequence ID" value="CDX39502.1"/>
    <property type="molecule type" value="Genomic_DNA"/>
</dbReference>
<proteinExistence type="predicted"/>
<name>A0A090F6I9_MESPL</name>
<gene>
    <name evidence="1" type="ORF">MPLDJ20_260024</name>
</gene>
<accession>A0A090F6I9</accession>
<dbReference type="AlphaFoldDB" id="A0A090F6I9"/>